<gene>
    <name evidence="2" type="ORF">RI129_009231</name>
</gene>
<accession>A0AAN7VC36</accession>
<name>A0AAN7VC36_9COLE</name>
<dbReference type="Proteomes" id="UP001329430">
    <property type="component" value="Chromosome 7"/>
</dbReference>
<reference evidence="2 3" key="1">
    <citation type="journal article" date="2024" name="Insects">
        <title>An Improved Chromosome-Level Genome Assembly of the Firefly Pyrocoelia pectoralis.</title>
        <authorList>
            <person name="Fu X."/>
            <person name="Meyer-Rochow V.B."/>
            <person name="Ballantyne L."/>
            <person name="Zhu X."/>
        </authorList>
    </citation>
    <scope>NUCLEOTIDE SEQUENCE [LARGE SCALE GENOMIC DNA]</scope>
    <source>
        <strain evidence="2">XCY_ONT2</strain>
    </source>
</reference>
<dbReference type="EMBL" id="JAVRBK010000007">
    <property type="protein sequence ID" value="KAK5640684.1"/>
    <property type="molecule type" value="Genomic_DNA"/>
</dbReference>
<protein>
    <recommendedName>
        <fullName evidence="1">DUF4485 domain-containing protein</fullName>
    </recommendedName>
</protein>
<feature type="domain" description="DUF4485" evidence="1">
    <location>
        <begin position="5"/>
        <end position="71"/>
    </location>
</feature>
<proteinExistence type="predicted"/>
<dbReference type="InterPro" id="IPR027831">
    <property type="entry name" value="DUF4485"/>
</dbReference>
<dbReference type="AlphaFoldDB" id="A0AAN7VC36"/>
<evidence type="ECO:0000259" key="1">
    <source>
        <dbReference type="Pfam" id="PF14846"/>
    </source>
</evidence>
<dbReference type="Pfam" id="PF14846">
    <property type="entry name" value="DUF4485"/>
    <property type="match status" value="1"/>
</dbReference>
<comment type="caution">
    <text evidence="2">The sequence shown here is derived from an EMBL/GenBank/DDBJ whole genome shotgun (WGS) entry which is preliminary data.</text>
</comment>
<evidence type="ECO:0000313" key="2">
    <source>
        <dbReference type="EMBL" id="KAK5640684.1"/>
    </source>
</evidence>
<evidence type="ECO:0000313" key="3">
    <source>
        <dbReference type="Proteomes" id="UP001329430"/>
    </source>
</evidence>
<keyword evidence="3" id="KW-1185">Reference proteome</keyword>
<organism evidence="2 3">
    <name type="scientific">Pyrocoelia pectoralis</name>
    <dbReference type="NCBI Taxonomy" id="417401"/>
    <lineage>
        <taxon>Eukaryota</taxon>
        <taxon>Metazoa</taxon>
        <taxon>Ecdysozoa</taxon>
        <taxon>Arthropoda</taxon>
        <taxon>Hexapoda</taxon>
        <taxon>Insecta</taxon>
        <taxon>Pterygota</taxon>
        <taxon>Neoptera</taxon>
        <taxon>Endopterygota</taxon>
        <taxon>Coleoptera</taxon>
        <taxon>Polyphaga</taxon>
        <taxon>Elateriformia</taxon>
        <taxon>Elateroidea</taxon>
        <taxon>Lampyridae</taxon>
        <taxon>Lampyrinae</taxon>
        <taxon>Pyrocoelia</taxon>
    </lineage>
</organism>
<sequence>MDIYDEEFNRLVMLSKQMISQLQRKKDREILTKWIQKLLALKSYDIVVKKNRNHFFKYMLTVLHKGLKEGPIPHHGYPQYDDRYQADGENWSQEQGFMKRWSADKKTYVAAKPLPGKGALVYMAVAKDTSLGWEIPKRK</sequence>